<dbReference type="PANTHER" id="PTHR46847">
    <property type="entry name" value="D-ALLOSE-BINDING PERIPLASMIC PROTEIN-RELATED"/>
    <property type="match status" value="1"/>
</dbReference>
<feature type="signal peptide" evidence="5">
    <location>
        <begin position="1"/>
        <end position="26"/>
    </location>
</feature>
<comment type="caution">
    <text evidence="7">The sequence shown here is derived from an EMBL/GenBank/DDBJ whole genome shotgun (WGS) entry which is preliminary data.</text>
</comment>
<gene>
    <name evidence="7" type="ORF">IAA45_04345</name>
</gene>
<reference evidence="7" key="1">
    <citation type="journal article" date="2021" name="PeerJ">
        <title>Extensive microbial diversity within the chicken gut microbiome revealed by metagenomics and culture.</title>
        <authorList>
            <person name="Gilroy R."/>
            <person name="Ravi A."/>
            <person name="Getino M."/>
            <person name="Pursley I."/>
            <person name="Horton D.L."/>
            <person name="Alikhan N.F."/>
            <person name="Baker D."/>
            <person name="Gharbi K."/>
            <person name="Hall N."/>
            <person name="Watson M."/>
            <person name="Adriaenssens E.M."/>
            <person name="Foster-Nyarko E."/>
            <person name="Jarju S."/>
            <person name="Secka A."/>
            <person name="Antonio M."/>
            <person name="Oren A."/>
            <person name="Chaudhuri R.R."/>
            <person name="La Ragione R."/>
            <person name="Hildebrand F."/>
            <person name="Pallen M.J."/>
        </authorList>
    </citation>
    <scope>NUCLEOTIDE SEQUENCE</scope>
    <source>
        <strain evidence="7">ChiSjej1B19-8411</strain>
    </source>
</reference>
<feature type="region of interest" description="Disordered" evidence="4">
    <location>
        <begin position="24"/>
        <end position="58"/>
    </location>
</feature>
<dbReference type="AlphaFoldDB" id="A0A9D1WHI2"/>
<feature type="domain" description="Periplasmic binding protein" evidence="6">
    <location>
        <begin position="59"/>
        <end position="313"/>
    </location>
</feature>
<dbReference type="SUPFAM" id="SSF53822">
    <property type="entry name" value="Periplasmic binding protein-like I"/>
    <property type="match status" value="1"/>
</dbReference>
<feature type="compositionally biased region" description="Polar residues" evidence="4">
    <location>
        <begin position="24"/>
        <end position="33"/>
    </location>
</feature>
<dbReference type="PANTHER" id="PTHR46847:SF1">
    <property type="entry name" value="D-ALLOSE-BINDING PERIPLASMIC PROTEIN-RELATED"/>
    <property type="match status" value="1"/>
</dbReference>
<evidence type="ECO:0000313" key="7">
    <source>
        <dbReference type="EMBL" id="HIX58932.1"/>
    </source>
</evidence>
<accession>A0A9D1WHI2</accession>
<evidence type="ECO:0000256" key="4">
    <source>
        <dbReference type="SAM" id="MobiDB-lite"/>
    </source>
</evidence>
<feature type="compositionally biased region" description="Acidic residues" evidence="4">
    <location>
        <begin position="38"/>
        <end position="51"/>
    </location>
</feature>
<dbReference type="GO" id="GO:0030246">
    <property type="term" value="F:carbohydrate binding"/>
    <property type="evidence" value="ECO:0007669"/>
    <property type="project" value="UniProtKB-ARBA"/>
</dbReference>
<protein>
    <submittedName>
        <fullName evidence="7">Substrate-binding domain-containing protein</fullName>
    </submittedName>
</protein>
<proteinExistence type="inferred from homology"/>
<dbReference type="InterPro" id="IPR028082">
    <property type="entry name" value="Peripla_BP_I"/>
</dbReference>
<keyword evidence="3 5" id="KW-0732">Signal</keyword>
<dbReference type="Gene3D" id="3.40.50.2300">
    <property type="match status" value="2"/>
</dbReference>
<evidence type="ECO:0000313" key="8">
    <source>
        <dbReference type="Proteomes" id="UP000886817"/>
    </source>
</evidence>
<evidence type="ECO:0000256" key="1">
    <source>
        <dbReference type="ARBA" id="ARBA00004196"/>
    </source>
</evidence>
<comment type="subcellular location">
    <subcellularLocation>
        <location evidence="1">Cell envelope</location>
    </subcellularLocation>
</comment>
<dbReference type="EMBL" id="DXEX01000100">
    <property type="protein sequence ID" value="HIX58932.1"/>
    <property type="molecule type" value="Genomic_DNA"/>
</dbReference>
<organism evidence="7 8">
    <name type="scientific">Candidatus Blautia gallistercoris</name>
    <dbReference type="NCBI Taxonomy" id="2838490"/>
    <lineage>
        <taxon>Bacteria</taxon>
        <taxon>Bacillati</taxon>
        <taxon>Bacillota</taxon>
        <taxon>Clostridia</taxon>
        <taxon>Lachnospirales</taxon>
        <taxon>Lachnospiraceae</taxon>
        <taxon>Blautia</taxon>
    </lineage>
</organism>
<name>A0A9D1WHI2_9FIRM</name>
<evidence type="ECO:0000259" key="6">
    <source>
        <dbReference type="Pfam" id="PF13407"/>
    </source>
</evidence>
<comment type="similarity">
    <text evidence="2">Belongs to the bacterial solute-binding protein 2 family.</text>
</comment>
<dbReference type="Proteomes" id="UP000886817">
    <property type="component" value="Unassembled WGS sequence"/>
</dbReference>
<dbReference type="InterPro" id="IPR025997">
    <property type="entry name" value="SBP_2_dom"/>
</dbReference>
<reference evidence="7" key="2">
    <citation type="submission" date="2021-04" db="EMBL/GenBank/DDBJ databases">
        <authorList>
            <person name="Gilroy R."/>
        </authorList>
    </citation>
    <scope>NUCLEOTIDE SEQUENCE</scope>
    <source>
        <strain evidence="7">ChiSjej1B19-8411</strain>
    </source>
</reference>
<dbReference type="PROSITE" id="PS51257">
    <property type="entry name" value="PROKAR_LIPOPROTEIN"/>
    <property type="match status" value="1"/>
</dbReference>
<evidence type="ECO:0000256" key="2">
    <source>
        <dbReference type="ARBA" id="ARBA00007639"/>
    </source>
</evidence>
<feature type="chain" id="PRO_5038866316" evidence="5">
    <location>
        <begin position="27"/>
        <end position="341"/>
    </location>
</feature>
<dbReference type="Pfam" id="PF13407">
    <property type="entry name" value="Peripla_BP_4"/>
    <property type="match status" value="1"/>
</dbReference>
<evidence type="ECO:0000256" key="3">
    <source>
        <dbReference type="ARBA" id="ARBA00022729"/>
    </source>
</evidence>
<dbReference type="CDD" id="cd06308">
    <property type="entry name" value="PBP1_sensor_kinase-like"/>
    <property type="match status" value="1"/>
</dbReference>
<evidence type="ECO:0000256" key="5">
    <source>
        <dbReference type="SAM" id="SignalP"/>
    </source>
</evidence>
<dbReference type="GO" id="GO:0030313">
    <property type="term" value="C:cell envelope"/>
    <property type="evidence" value="ECO:0007669"/>
    <property type="project" value="UniProtKB-SubCell"/>
</dbReference>
<sequence length="341" mass="36873">MKRKLMALGMAAIMTASMLLTGCSSGDEGTTAQTETTENADAESSETESSSEEGKVYKIGMSIDTTSQAWRAGLVEDVSKEAEKHPEVELTITDANGNTEKQISDVEDLITKGVQAILISPIESQPLTNVCKKAYDQGIHVIVLDRELEGDDWTCFIGANNRDIGAAAGEFLVKYMGENGYTKLVEIQGTPGSSPCRDRSEPMLEKIEGTDIELVSQQTANWTESEAITVTENLLQAYPEGEIEVIYAQCDVMALGALKAIKSAERDEIKIVSVDGQKEALEAIKAGEMVGTFTYPFPGAKGVQVAMQLIDGETVDKNISMDSVFIDASNVDDYYDPDSTF</sequence>